<feature type="transmembrane region" description="Helical" evidence="1">
    <location>
        <begin position="205"/>
        <end position="223"/>
    </location>
</feature>
<feature type="transmembrane region" description="Helical" evidence="1">
    <location>
        <begin position="447"/>
        <end position="470"/>
    </location>
</feature>
<feature type="transmembrane region" description="Helical" evidence="1">
    <location>
        <begin position="543"/>
        <end position="560"/>
    </location>
</feature>
<dbReference type="Pfam" id="PF09925">
    <property type="entry name" value="DUF2157"/>
    <property type="match status" value="1"/>
</dbReference>
<keyword evidence="1" id="KW-0472">Membrane</keyword>
<accession>A0AAW3VA93</accession>
<feature type="transmembrane region" description="Helical" evidence="1">
    <location>
        <begin position="55"/>
        <end position="72"/>
    </location>
</feature>
<proteinExistence type="predicted"/>
<feature type="transmembrane region" description="Helical" evidence="1">
    <location>
        <begin position="416"/>
        <end position="435"/>
    </location>
</feature>
<organism evidence="4 5">
    <name type="scientific">Acinetobacter lwoffii</name>
    <dbReference type="NCBI Taxonomy" id="28090"/>
    <lineage>
        <taxon>Bacteria</taxon>
        <taxon>Pseudomonadati</taxon>
        <taxon>Pseudomonadota</taxon>
        <taxon>Gammaproteobacteria</taxon>
        <taxon>Moraxellales</taxon>
        <taxon>Moraxellaceae</taxon>
        <taxon>Acinetobacter</taxon>
    </lineage>
</organism>
<feature type="domain" description="DUF2157" evidence="2">
    <location>
        <begin position="23"/>
        <end position="124"/>
    </location>
</feature>
<dbReference type="InterPro" id="IPR018677">
    <property type="entry name" value="DUF2157"/>
</dbReference>
<feature type="transmembrane region" description="Helical" evidence="1">
    <location>
        <begin position="84"/>
        <end position="101"/>
    </location>
</feature>
<feature type="transmembrane region" description="Helical" evidence="1">
    <location>
        <begin position="179"/>
        <end position="199"/>
    </location>
</feature>
<gene>
    <name evidence="4" type="ORF">HNP34_000185</name>
</gene>
<evidence type="ECO:0000259" key="2">
    <source>
        <dbReference type="Pfam" id="PF09925"/>
    </source>
</evidence>
<feature type="transmembrane region" description="Helical" evidence="1">
    <location>
        <begin position="507"/>
        <end position="537"/>
    </location>
</feature>
<feature type="domain" description="DUF4401" evidence="3">
    <location>
        <begin position="291"/>
        <end position="589"/>
    </location>
</feature>
<feature type="transmembrane region" description="Helical" evidence="1">
    <location>
        <begin position="228"/>
        <end position="247"/>
    </location>
</feature>
<dbReference type="Proteomes" id="UP000548425">
    <property type="component" value="Unassembled WGS sequence"/>
</dbReference>
<feature type="transmembrane region" description="Helical" evidence="1">
    <location>
        <begin position="128"/>
        <end position="145"/>
    </location>
</feature>
<sequence length="601" mass="68592">MHKTELIRNNQFSPLLFCNVEVLRYLKILGLALITVSLLYLMAANWWMLPDPVQLAIPMLILLCSATASIYFDQQEWVRQSLDTVSGLMLGLSLAMIGQIYQTGADSYLLFLLWSALLLPWLYRSNIGIFVMLCVVSQLTLYLYFKQSFWMGRAEGLYLLGLNLLTALSFAYAMRYYALLRFLFIAFVIVISISSMMQFIHHSKLIYLASSVVLPTGAAFYFYRKHQALEVILLIAGLAASVSLWVFEVVENQLTNSATGLFVLAVLIFGWFALISFALNRIFPQTKFSVIPLALGAWISGIILAVLLLTYWEAFSILMGIIFIGIAWKLLGQQASVFMHQFAYCLWICGQAAVLIHTELLTDSIVVVWLLQLLMLGLTTIKRMHWSILTLQLLMTHALAIVVLVLENSFKHDDMVISIILSLNYVIFIGIFLTARYWQSSHYQKSIFLWMIAMLTGSAVVQAVTGLEHWHSIGQISFDQVLLFYILPSLLLFSFIWQNWQQFSEKWLWLIPVLGLLLILLGYFEIFIIMLLMAWAVVYQQRLMQALSILLLIFWLWLLYYNLGLSFLFKSVSIFASGVLVLLLAYVLSSPKFQLKAGVVS</sequence>
<feature type="transmembrane region" description="Helical" evidence="1">
    <location>
        <begin position="28"/>
        <end position="49"/>
    </location>
</feature>
<feature type="transmembrane region" description="Helical" evidence="1">
    <location>
        <begin position="290"/>
        <end position="308"/>
    </location>
</feature>
<reference evidence="4 5" key="1">
    <citation type="submission" date="2020-08" db="EMBL/GenBank/DDBJ databases">
        <title>Functional genomics of gut bacteria from endangered species of beetles.</title>
        <authorList>
            <person name="Carlos-Shanley C."/>
        </authorList>
    </citation>
    <scope>NUCLEOTIDE SEQUENCE [LARGE SCALE GENOMIC DNA]</scope>
    <source>
        <strain evidence="4 5">S00127</strain>
    </source>
</reference>
<comment type="caution">
    <text evidence="4">The sequence shown here is derived from an EMBL/GenBank/DDBJ whole genome shotgun (WGS) entry which is preliminary data.</text>
</comment>
<dbReference type="EMBL" id="JACHLA010000001">
    <property type="protein sequence ID" value="MBB6362109.1"/>
    <property type="molecule type" value="Genomic_DNA"/>
</dbReference>
<evidence type="ECO:0000313" key="4">
    <source>
        <dbReference type="EMBL" id="MBB6362109.1"/>
    </source>
</evidence>
<dbReference type="RefSeq" id="WP_184412383.1">
    <property type="nucleotide sequence ID" value="NZ_JACHLA010000001.1"/>
</dbReference>
<keyword evidence="1" id="KW-0812">Transmembrane</keyword>
<dbReference type="Pfam" id="PF14351">
    <property type="entry name" value="DUF4401"/>
    <property type="match status" value="1"/>
</dbReference>
<evidence type="ECO:0000256" key="1">
    <source>
        <dbReference type="SAM" id="Phobius"/>
    </source>
</evidence>
<feature type="transmembrane region" description="Helical" evidence="1">
    <location>
        <begin position="482"/>
        <end position="500"/>
    </location>
</feature>
<dbReference type="InterPro" id="IPR025513">
    <property type="entry name" value="DUF4401"/>
</dbReference>
<evidence type="ECO:0000313" key="5">
    <source>
        <dbReference type="Proteomes" id="UP000548425"/>
    </source>
</evidence>
<name>A0AAW3VA93_ACILW</name>
<dbReference type="AlphaFoldDB" id="A0AAW3VA93"/>
<evidence type="ECO:0008006" key="6">
    <source>
        <dbReference type="Google" id="ProtNLM"/>
    </source>
</evidence>
<feature type="transmembrane region" description="Helical" evidence="1">
    <location>
        <begin position="388"/>
        <end position="410"/>
    </location>
</feature>
<evidence type="ECO:0000259" key="3">
    <source>
        <dbReference type="Pfam" id="PF14351"/>
    </source>
</evidence>
<protein>
    <recommendedName>
        <fullName evidence="6">DUF2157 domain-containing protein</fullName>
    </recommendedName>
</protein>
<keyword evidence="1" id="KW-1133">Transmembrane helix</keyword>
<feature type="transmembrane region" description="Helical" evidence="1">
    <location>
        <begin position="314"/>
        <end position="331"/>
    </location>
</feature>
<feature type="transmembrane region" description="Helical" evidence="1">
    <location>
        <begin position="567"/>
        <end position="588"/>
    </location>
</feature>
<feature type="transmembrane region" description="Helical" evidence="1">
    <location>
        <begin position="259"/>
        <end position="278"/>
    </location>
</feature>